<feature type="signal peptide" evidence="1">
    <location>
        <begin position="1"/>
        <end position="24"/>
    </location>
</feature>
<proteinExistence type="predicted"/>
<keyword evidence="3" id="KW-0378">Hydrolase</keyword>
<sequence length="639" mass="72110">MKRSTLIISTVLALLLSSSGTAMAADKTSKYRVYQDNKMLMETADYKSAEAYAQQFSGSHVEDIASRKWLWSNYPRYKVYQSGLSSSSWEFTTLDQAVREASKWGHASVRDLQSGGWVWNNYPKYRLYQGEATLDSWEFATLNEAVNEAKRWGSAHIVNLRDHSWVWDNIPASRKAELRSSGERIYQVYQGTNTSDAWSFAYLEDAVNESLKWGNSTIVNSQSNKVVFSNVKNYQVYQNGTYLDAYLNLDDSINYANQFAHSEIITADSKRSIWSNYPYYQVYQGDNRIADYSSIANALSYAMGYSNASIRLLDNNTIIWDNFRKLQFWGWNGSSSNDTIRSQVNNTVGLDVVSPTYFSLADSSGTLGDTSNKDTVAWLQKQGHKVMPLVNNQFDSALTSQFLSNAEAQTKFIQALVDKGSALGVEGLNIDFESMAAKDRAAYTSFLKNLTAAAHAKGLLISVDLPRGSVKWNAQTAYDHEQLGGIVDYIITMTYDQYWKGSTEPGSVAGLQWVEEGIKEFLAYGIPRDKLIMGIPFYAREWQVDSSGKLVDNRALLMKDLPALISSKKAALSFDEKFGQYKVEYTDTDSGNKRVFWLEDETTVKARLELAKKYDLAGVAVWRLGYDAADLWNMMLQQK</sequence>
<dbReference type="OrthoDB" id="9775889at2"/>
<evidence type="ECO:0000259" key="2">
    <source>
        <dbReference type="PROSITE" id="PS51910"/>
    </source>
</evidence>
<dbReference type="GO" id="GO:0008061">
    <property type="term" value="F:chitin binding"/>
    <property type="evidence" value="ECO:0007669"/>
    <property type="project" value="InterPro"/>
</dbReference>
<dbReference type="EMBL" id="SMRT01000002">
    <property type="protein sequence ID" value="TDF99843.1"/>
    <property type="molecule type" value="Genomic_DNA"/>
</dbReference>
<dbReference type="SMART" id="SM00636">
    <property type="entry name" value="Glyco_18"/>
    <property type="match status" value="1"/>
</dbReference>
<dbReference type="Gene3D" id="3.10.50.10">
    <property type="match status" value="1"/>
</dbReference>
<dbReference type="InterPro" id="IPR011583">
    <property type="entry name" value="Chitinase_II/V-like_cat"/>
</dbReference>
<dbReference type="PANTHER" id="PTHR46066">
    <property type="entry name" value="CHITINASE DOMAIN-CONTAINING PROTEIN 1 FAMILY MEMBER"/>
    <property type="match status" value="1"/>
</dbReference>
<evidence type="ECO:0000313" key="4">
    <source>
        <dbReference type="Proteomes" id="UP000295636"/>
    </source>
</evidence>
<comment type="caution">
    <text evidence="3">The sequence shown here is derived from an EMBL/GenBank/DDBJ whole genome shotgun (WGS) entry which is preliminary data.</text>
</comment>
<keyword evidence="1" id="KW-0732">Signal</keyword>
<dbReference type="InterPro" id="IPR017853">
    <property type="entry name" value="GH"/>
</dbReference>
<gene>
    <name evidence="3" type="ORF">E1757_06710</name>
</gene>
<dbReference type="InterPro" id="IPR029070">
    <property type="entry name" value="Chitinase_insertion_sf"/>
</dbReference>
<dbReference type="AlphaFoldDB" id="A0A4R5KV70"/>
<evidence type="ECO:0000313" key="3">
    <source>
        <dbReference type="EMBL" id="TDF99843.1"/>
    </source>
</evidence>
<dbReference type="GO" id="GO:0016787">
    <property type="term" value="F:hydrolase activity"/>
    <property type="evidence" value="ECO:0007669"/>
    <property type="project" value="UniProtKB-KW"/>
</dbReference>
<evidence type="ECO:0000256" key="1">
    <source>
        <dbReference type="SAM" id="SignalP"/>
    </source>
</evidence>
<dbReference type="PANTHER" id="PTHR46066:SF2">
    <property type="entry name" value="CHITINASE DOMAIN-CONTAINING PROTEIN 1"/>
    <property type="match status" value="1"/>
</dbReference>
<dbReference type="GO" id="GO:0005975">
    <property type="term" value="P:carbohydrate metabolic process"/>
    <property type="evidence" value="ECO:0007669"/>
    <property type="project" value="InterPro"/>
</dbReference>
<reference evidence="3 4" key="1">
    <citation type="submission" date="2019-03" db="EMBL/GenBank/DDBJ databases">
        <title>This is whole genome sequence of Paenibacillus sp MS74 strain.</title>
        <authorList>
            <person name="Trinh H.N."/>
        </authorList>
    </citation>
    <scope>NUCLEOTIDE SEQUENCE [LARGE SCALE GENOMIC DNA]</scope>
    <source>
        <strain evidence="3 4">MS74</strain>
    </source>
</reference>
<accession>A0A4R5KV70</accession>
<dbReference type="InterPro" id="IPR001223">
    <property type="entry name" value="Glyco_hydro18_cat"/>
</dbReference>
<name>A0A4R5KV70_9BACL</name>
<keyword evidence="4" id="KW-1185">Reference proteome</keyword>
<dbReference type="Pfam" id="PF00704">
    <property type="entry name" value="Glyco_hydro_18"/>
    <property type="match status" value="1"/>
</dbReference>
<feature type="domain" description="GH18" evidence="2">
    <location>
        <begin position="323"/>
        <end position="639"/>
    </location>
</feature>
<protein>
    <submittedName>
        <fullName evidence="3">Glycoside hydrolase family 18</fullName>
    </submittedName>
</protein>
<feature type="chain" id="PRO_5020831184" evidence="1">
    <location>
        <begin position="25"/>
        <end position="639"/>
    </location>
</feature>
<organism evidence="3 4">
    <name type="scientific">Paenibacillus piri</name>
    <dbReference type="NCBI Taxonomy" id="2547395"/>
    <lineage>
        <taxon>Bacteria</taxon>
        <taxon>Bacillati</taxon>
        <taxon>Bacillota</taxon>
        <taxon>Bacilli</taxon>
        <taxon>Bacillales</taxon>
        <taxon>Paenibacillaceae</taxon>
        <taxon>Paenibacillus</taxon>
    </lineage>
</organism>
<dbReference type="SUPFAM" id="SSF51445">
    <property type="entry name" value="(Trans)glycosidases"/>
    <property type="match status" value="1"/>
</dbReference>
<dbReference type="Proteomes" id="UP000295636">
    <property type="component" value="Unassembled WGS sequence"/>
</dbReference>
<dbReference type="Gene3D" id="3.20.20.80">
    <property type="entry name" value="Glycosidases"/>
    <property type="match status" value="1"/>
</dbReference>
<dbReference type="PROSITE" id="PS51910">
    <property type="entry name" value="GH18_2"/>
    <property type="match status" value="1"/>
</dbReference>